<evidence type="ECO:0000313" key="3">
    <source>
        <dbReference type="EMBL" id="PWA03064.1"/>
    </source>
</evidence>
<dbReference type="InterPro" id="IPR023780">
    <property type="entry name" value="Chromo_domain"/>
</dbReference>
<organism evidence="3 4">
    <name type="scientific">Smittium angustum</name>
    <dbReference type="NCBI Taxonomy" id="133377"/>
    <lineage>
        <taxon>Eukaryota</taxon>
        <taxon>Fungi</taxon>
        <taxon>Fungi incertae sedis</taxon>
        <taxon>Zoopagomycota</taxon>
        <taxon>Kickxellomycotina</taxon>
        <taxon>Harpellomycetes</taxon>
        <taxon>Harpellales</taxon>
        <taxon>Legeriomycetaceae</taxon>
        <taxon>Smittium</taxon>
    </lineage>
</organism>
<comment type="caution">
    <text evidence="3">The sequence shown here is derived from an EMBL/GenBank/DDBJ whole genome shotgun (WGS) entry which is preliminary data.</text>
</comment>
<dbReference type="AlphaFoldDB" id="A0A2U1JDH6"/>
<dbReference type="SUPFAM" id="SSF54160">
    <property type="entry name" value="Chromo domain-like"/>
    <property type="match status" value="1"/>
</dbReference>
<feature type="compositionally biased region" description="Polar residues" evidence="1">
    <location>
        <begin position="54"/>
        <end position="73"/>
    </location>
</feature>
<name>A0A2U1JDH6_SMIAN</name>
<accession>A0A2U1JDH6</accession>
<keyword evidence="4" id="KW-1185">Reference proteome</keyword>
<dbReference type="Gene3D" id="2.40.50.40">
    <property type="match status" value="1"/>
</dbReference>
<feature type="domain" description="Chromo" evidence="2">
    <location>
        <begin position="173"/>
        <end position="225"/>
    </location>
</feature>
<dbReference type="InterPro" id="IPR016197">
    <property type="entry name" value="Chromo-like_dom_sf"/>
</dbReference>
<dbReference type="InterPro" id="IPR000953">
    <property type="entry name" value="Chromo/chromo_shadow_dom"/>
</dbReference>
<dbReference type="Proteomes" id="UP000245591">
    <property type="component" value="Unassembled WGS sequence"/>
</dbReference>
<proteinExistence type="predicted"/>
<evidence type="ECO:0000259" key="2">
    <source>
        <dbReference type="PROSITE" id="PS50013"/>
    </source>
</evidence>
<gene>
    <name evidence="3" type="ORF">BB558_000785</name>
</gene>
<dbReference type="Pfam" id="PF00385">
    <property type="entry name" value="Chromo"/>
    <property type="match status" value="1"/>
</dbReference>
<evidence type="ECO:0000313" key="4">
    <source>
        <dbReference type="Proteomes" id="UP000245591"/>
    </source>
</evidence>
<protein>
    <recommendedName>
        <fullName evidence="2">Chromo domain-containing protein</fullName>
    </recommendedName>
</protein>
<reference evidence="3 4" key="1">
    <citation type="journal article" date="2018" name="MBio">
        <title>Comparative Genomics Reveals the Core Gene Toolbox for the Fungus-Insect Symbiosis.</title>
        <authorList>
            <person name="Wang Y."/>
            <person name="Stata M."/>
            <person name="Wang W."/>
            <person name="Stajich J.E."/>
            <person name="White M.M."/>
            <person name="Moncalvo J.M."/>
        </authorList>
    </citation>
    <scope>NUCLEOTIDE SEQUENCE [LARGE SCALE GENOMIC DNA]</scope>
    <source>
        <strain evidence="3 4">AUS-126-30</strain>
    </source>
</reference>
<dbReference type="PROSITE" id="PS50013">
    <property type="entry name" value="CHROMO_2"/>
    <property type="match status" value="1"/>
</dbReference>
<sequence length="515" mass="58438">MSKDQPQTIESFQAQFQEFRKPATLASKLKMLKLKGFTPRMMNPTNMETEISAQMPTSGSKNATVSTDQTSPPSGEYYKSYELNESIKLNPQDWCIRIEDLSRSFAQISTPNESKVNIVAEKINGAPKTSKDFPSAVPTSVEPLEGLTFLKALDMIKVRLSVFEGENPKAQYLFHSKPLNRWTVQGKQNRLYYLIDWTGYLPADRSWEPKASINANAKIQEFHSRYPNKPGGTLLEEGVVSRVPENTLNSQSVVSGTLTRVNVPAEHLFAMRCICYKYSAHLPTHSLTITNHQPTNYYRPANGQYTNRGKSIAYRGNFNNRRGPNRPADYTPKYLNGVSRKPDKGLNTLKTGLYKKSQATLATYYLSELKNRLKWVKSPWRHQILKDRYQIPFTELHQNSEEEVYNSEKPKRSNWYHGSGIFGFRDHPEGLGHNIHVTDFCKRGAQQDSSAFRYNTNQRICDLGKLQNEGSQVYEGLDTPERLYHQAGLQVSVLTCATAPIVSQDVLALPPEPTI</sequence>
<evidence type="ECO:0000256" key="1">
    <source>
        <dbReference type="SAM" id="MobiDB-lite"/>
    </source>
</evidence>
<feature type="region of interest" description="Disordered" evidence="1">
    <location>
        <begin position="54"/>
        <end position="77"/>
    </location>
</feature>
<dbReference type="EMBL" id="MBFU01000035">
    <property type="protein sequence ID" value="PWA03064.1"/>
    <property type="molecule type" value="Genomic_DNA"/>
</dbReference>